<proteinExistence type="predicted"/>
<feature type="compositionally biased region" description="Low complexity" evidence="1">
    <location>
        <begin position="70"/>
        <end position="85"/>
    </location>
</feature>
<evidence type="ECO:0000313" key="2">
    <source>
        <dbReference type="EMBL" id="KAF1991055.1"/>
    </source>
</evidence>
<accession>A0A6G1HD25</accession>
<keyword evidence="3" id="KW-1185">Reference proteome</keyword>
<dbReference type="Proteomes" id="UP000800041">
    <property type="component" value="Unassembled WGS sequence"/>
</dbReference>
<organism evidence="2 3">
    <name type="scientific">Aulographum hederae CBS 113979</name>
    <dbReference type="NCBI Taxonomy" id="1176131"/>
    <lineage>
        <taxon>Eukaryota</taxon>
        <taxon>Fungi</taxon>
        <taxon>Dikarya</taxon>
        <taxon>Ascomycota</taxon>
        <taxon>Pezizomycotina</taxon>
        <taxon>Dothideomycetes</taxon>
        <taxon>Pleosporomycetidae</taxon>
        <taxon>Aulographales</taxon>
        <taxon>Aulographaceae</taxon>
    </lineage>
</organism>
<dbReference type="EMBL" id="ML977140">
    <property type="protein sequence ID" value="KAF1991055.1"/>
    <property type="molecule type" value="Genomic_DNA"/>
</dbReference>
<reference evidence="2" key="1">
    <citation type="journal article" date="2020" name="Stud. Mycol.">
        <title>101 Dothideomycetes genomes: a test case for predicting lifestyles and emergence of pathogens.</title>
        <authorList>
            <person name="Haridas S."/>
            <person name="Albert R."/>
            <person name="Binder M."/>
            <person name="Bloem J."/>
            <person name="Labutti K."/>
            <person name="Salamov A."/>
            <person name="Andreopoulos B."/>
            <person name="Baker S."/>
            <person name="Barry K."/>
            <person name="Bills G."/>
            <person name="Bluhm B."/>
            <person name="Cannon C."/>
            <person name="Castanera R."/>
            <person name="Culley D."/>
            <person name="Daum C."/>
            <person name="Ezra D."/>
            <person name="Gonzalez J."/>
            <person name="Henrissat B."/>
            <person name="Kuo A."/>
            <person name="Liang C."/>
            <person name="Lipzen A."/>
            <person name="Lutzoni F."/>
            <person name="Magnuson J."/>
            <person name="Mondo S."/>
            <person name="Nolan M."/>
            <person name="Ohm R."/>
            <person name="Pangilinan J."/>
            <person name="Park H.-J."/>
            <person name="Ramirez L."/>
            <person name="Alfaro M."/>
            <person name="Sun H."/>
            <person name="Tritt A."/>
            <person name="Yoshinaga Y."/>
            <person name="Zwiers L.-H."/>
            <person name="Turgeon B."/>
            <person name="Goodwin S."/>
            <person name="Spatafora J."/>
            <person name="Crous P."/>
            <person name="Grigoriev I."/>
        </authorList>
    </citation>
    <scope>NUCLEOTIDE SEQUENCE</scope>
    <source>
        <strain evidence="2">CBS 113979</strain>
    </source>
</reference>
<feature type="compositionally biased region" description="Polar residues" evidence="1">
    <location>
        <begin position="19"/>
        <end position="32"/>
    </location>
</feature>
<evidence type="ECO:0000256" key="1">
    <source>
        <dbReference type="SAM" id="MobiDB-lite"/>
    </source>
</evidence>
<gene>
    <name evidence="2" type="ORF">K402DRAFT_389258</name>
</gene>
<evidence type="ECO:0000313" key="3">
    <source>
        <dbReference type="Proteomes" id="UP000800041"/>
    </source>
</evidence>
<protein>
    <submittedName>
        <fullName evidence="2">Uncharacterized protein</fullName>
    </submittedName>
</protein>
<dbReference type="AlphaFoldDB" id="A0A6G1HD25"/>
<feature type="region of interest" description="Disordered" evidence="1">
    <location>
        <begin position="19"/>
        <end position="100"/>
    </location>
</feature>
<sequence>MSSPIQPPWMVESKLQRLKQTSSLKQRSTNPQDPRKCIPKSMGYLESMLQTPTRKPASPQKQSLSITFNSDSSAPSTSSSSQKPAPSSPCPPPPEASPNP</sequence>
<feature type="compositionally biased region" description="Pro residues" evidence="1">
    <location>
        <begin position="86"/>
        <end position="100"/>
    </location>
</feature>
<name>A0A6G1HD25_9PEZI</name>
<feature type="compositionally biased region" description="Polar residues" evidence="1">
    <location>
        <begin position="48"/>
        <end position="69"/>
    </location>
</feature>